<proteinExistence type="predicted"/>
<dbReference type="Pfam" id="PF00158">
    <property type="entry name" value="Sigma54_activat"/>
    <property type="match status" value="1"/>
</dbReference>
<evidence type="ECO:0000256" key="6">
    <source>
        <dbReference type="ARBA" id="ARBA00023163"/>
    </source>
</evidence>
<dbReference type="PANTHER" id="PTHR32071">
    <property type="entry name" value="TRANSCRIPTIONAL REGULATORY PROTEIN"/>
    <property type="match status" value="1"/>
</dbReference>
<evidence type="ECO:0000256" key="3">
    <source>
        <dbReference type="ARBA" id="ARBA00023015"/>
    </source>
</evidence>
<dbReference type="Gene3D" id="3.40.50.300">
    <property type="entry name" value="P-loop containing nucleotide triphosphate hydrolases"/>
    <property type="match status" value="1"/>
</dbReference>
<protein>
    <submittedName>
        <fullName evidence="8">HyfR-type DNA-binding transcriptional activator (Modular protein)</fullName>
    </submittedName>
</protein>
<dbReference type="InterPro" id="IPR002078">
    <property type="entry name" value="Sigma_54_int"/>
</dbReference>
<gene>
    <name evidence="8" type="ORF">NITMOv2_0435</name>
</gene>
<keyword evidence="1" id="KW-0547">Nucleotide-binding</keyword>
<dbReference type="InterPro" id="IPR002197">
    <property type="entry name" value="HTH_Fis"/>
</dbReference>
<accession>A0A0K2G7B6</accession>
<dbReference type="SUPFAM" id="SSF55781">
    <property type="entry name" value="GAF domain-like"/>
    <property type="match status" value="3"/>
</dbReference>
<dbReference type="InterPro" id="IPR058031">
    <property type="entry name" value="AAA_lid_NorR"/>
</dbReference>
<organism evidence="8 9">
    <name type="scientific">Nitrospira moscoviensis</name>
    <dbReference type="NCBI Taxonomy" id="42253"/>
    <lineage>
        <taxon>Bacteria</taxon>
        <taxon>Pseudomonadati</taxon>
        <taxon>Nitrospirota</taxon>
        <taxon>Nitrospiria</taxon>
        <taxon>Nitrospirales</taxon>
        <taxon>Nitrospiraceae</taxon>
        <taxon>Nitrospira</taxon>
    </lineage>
</organism>
<dbReference type="InterPro" id="IPR025944">
    <property type="entry name" value="Sigma_54_int_dom_CS"/>
</dbReference>
<keyword evidence="6" id="KW-0804">Transcription</keyword>
<evidence type="ECO:0000256" key="5">
    <source>
        <dbReference type="ARBA" id="ARBA00023159"/>
    </source>
</evidence>
<dbReference type="Pfam" id="PF13185">
    <property type="entry name" value="GAF_2"/>
    <property type="match status" value="2"/>
</dbReference>
<dbReference type="Pfam" id="PF02954">
    <property type="entry name" value="HTH_8"/>
    <property type="match status" value="1"/>
</dbReference>
<keyword evidence="4 8" id="KW-0238">DNA-binding</keyword>
<dbReference type="InterPro" id="IPR009057">
    <property type="entry name" value="Homeodomain-like_sf"/>
</dbReference>
<dbReference type="SMART" id="SM00382">
    <property type="entry name" value="AAA"/>
    <property type="match status" value="1"/>
</dbReference>
<dbReference type="Pfam" id="PF25601">
    <property type="entry name" value="AAA_lid_14"/>
    <property type="match status" value="1"/>
</dbReference>
<dbReference type="EMBL" id="CP011801">
    <property type="protein sequence ID" value="ALA56871.1"/>
    <property type="molecule type" value="Genomic_DNA"/>
</dbReference>
<dbReference type="Pfam" id="PF01590">
    <property type="entry name" value="GAF"/>
    <property type="match status" value="1"/>
</dbReference>
<sequence length="869" mass="97225">MSITVRAMGRPAASPCDTLAEQYQTLLEITDLISRRRSVTELFHDLAQRLPRVVPVNFVALSLHDPERQVMRLHTLQANVPADLIGGHEEPLDETPTGLVWRQQQALILTDISDETRWPKVIGRMREDGIRSLCILPLTTALRRLGTIGFASVQPGAYDDTDVEFLRQVARQIAVTVDNVLHHQDLTRDRDRLRLLLEVSEAIASHQDLNELFHDLAQRLPHVVPFDYINAVLHEPERDVMRLCFLVTSQPSTISPGLEIPLDQSPGGLVWKTQRPLVVNDTAQEERFPMLIAKLRENGVQSFCVVPLTTAQRRLGAMGFGSLHRRVYHETDIAFMQQVAAQVAVAVDNVLNAESARSAQRQLEHERDRVRLLLEVNNAVVSHLDLRDVFAAVSACLRTVIRHDGSALVLYEAAMQRCRVHVLDFDKEEEFVEEVPVTPQSTSPSDEAIAARKPVVYRLRDLEQLAADSDIARRLLAQGVRSFCSVPLLSHDRVLGALNVGRTREEAFTPADCELLHQVAQQIAIAVENGLAYREIAELKEKLAKEKLYLEEEIQTEYNFEEIVGESRALRQVLTQVKTVAATDATVLILGETGSGKELVARALHNLSERRERTFVKLNCAAIPTGLLESELFGHEKGAFTGAIARKIGRFELADRGTLFLDEVGEIPLDLQVKLLRVLQEREFERLGSTKTVRVDVRVIAATNRDLAAMVEGKAFRSDLFYRLNVFPVTVPPLRERVEDIPLLVRHFTQKFAQRMKKRVETIPAAAMKALQAYPWPGNVRELENFIERAVILSSGSELAVPLAELKRGAGTTNGATAKLEDLEREHIVKVLQDSHWIIGGASGAAAKLGMKRTTLQSKMQKLGIARPN</sequence>
<dbReference type="CDD" id="cd00009">
    <property type="entry name" value="AAA"/>
    <property type="match status" value="1"/>
</dbReference>
<evidence type="ECO:0000313" key="9">
    <source>
        <dbReference type="Proteomes" id="UP000069205"/>
    </source>
</evidence>
<dbReference type="Gene3D" id="1.10.10.60">
    <property type="entry name" value="Homeodomain-like"/>
    <property type="match status" value="1"/>
</dbReference>
<dbReference type="PROSITE" id="PS00688">
    <property type="entry name" value="SIGMA54_INTERACT_3"/>
    <property type="match status" value="1"/>
</dbReference>
<name>A0A0K2G7B6_NITMO</name>
<keyword evidence="5" id="KW-0010">Activator</keyword>
<dbReference type="FunFam" id="1.10.8.60:FF:000014">
    <property type="entry name" value="DNA-binding transcriptional regulator NtrC"/>
    <property type="match status" value="1"/>
</dbReference>
<dbReference type="SMART" id="SM00065">
    <property type="entry name" value="GAF"/>
    <property type="match status" value="3"/>
</dbReference>
<dbReference type="Gene3D" id="3.30.450.40">
    <property type="match status" value="3"/>
</dbReference>
<reference evidence="8 9" key="1">
    <citation type="journal article" date="2015" name="Proc. Natl. Acad. Sci. U.S.A.">
        <title>Expanded metabolic versatility of ubiquitous nitrite-oxidizing bacteria from the genus Nitrospira.</title>
        <authorList>
            <person name="Koch H."/>
            <person name="Lucker S."/>
            <person name="Albertsen M."/>
            <person name="Kitzinger K."/>
            <person name="Herbold C."/>
            <person name="Spieck E."/>
            <person name="Nielsen P.H."/>
            <person name="Wagner M."/>
            <person name="Daims H."/>
        </authorList>
    </citation>
    <scope>NUCLEOTIDE SEQUENCE [LARGE SCALE GENOMIC DNA]</scope>
    <source>
        <strain evidence="8 9">NSP M-1</strain>
    </source>
</reference>
<dbReference type="Gene3D" id="1.10.8.60">
    <property type="match status" value="1"/>
</dbReference>
<dbReference type="KEGG" id="nmv:NITMOv2_0435"/>
<evidence type="ECO:0000256" key="2">
    <source>
        <dbReference type="ARBA" id="ARBA00022840"/>
    </source>
</evidence>
<dbReference type="InterPro" id="IPR003018">
    <property type="entry name" value="GAF"/>
</dbReference>
<dbReference type="InterPro" id="IPR003593">
    <property type="entry name" value="AAA+_ATPase"/>
</dbReference>
<evidence type="ECO:0000259" key="7">
    <source>
        <dbReference type="PROSITE" id="PS50045"/>
    </source>
</evidence>
<dbReference type="PROSITE" id="PS50045">
    <property type="entry name" value="SIGMA54_INTERACT_4"/>
    <property type="match status" value="1"/>
</dbReference>
<dbReference type="SUPFAM" id="SSF52540">
    <property type="entry name" value="P-loop containing nucleoside triphosphate hydrolases"/>
    <property type="match status" value="1"/>
</dbReference>
<dbReference type="PATRIC" id="fig|42253.5.peg.425"/>
<dbReference type="STRING" id="42253.NITMOv2_0435"/>
<dbReference type="InterPro" id="IPR027417">
    <property type="entry name" value="P-loop_NTPase"/>
</dbReference>
<dbReference type="FunFam" id="3.40.50.300:FF:000006">
    <property type="entry name" value="DNA-binding transcriptional regulator NtrC"/>
    <property type="match status" value="1"/>
</dbReference>
<dbReference type="GO" id="GO:0043565">
    <property type="term" value="F:sequence-specific DNA binding"/>
    <property type="evidence" value="ECO:0007669"/>
    <property type="project" value="InterPro"/>
</dbReference>
<dbReference type="Proteomes" id="UP000069205">
    <property type="component" value="Chromosome"/>
</dbReference>
<evidence type="ECO:0000313" key="8">
    <source>
        <dbReference type="EMBL" id="ALA56871.1"/>
    </source>
</evidence>
<keyword evidence="3" id="KW-0805">Transcription regulation</keyword>
<dbReference type="GO" id="GO:0005524">
    <property type="term" value="F:ATP binding"/>
    <property type="evidence" value="ECO:0007669"/>
    <property type="project" value="UniProtKB-KW"/>
</dbReference>
<dbReference type="InterPro" id="IPR025662">
    <property type="entry name" value="Sigma_54_int_dom_ATP-bd_1"/>
</dbReference>
<dbReference type="GO" id="GO:0006355">
    <property type="term" value="P:regulation of DNA-templated transcription"/>
    <property type="evidence" value="ECO:0007669"/>
    <property type="project" value="InterPro"/>
</dbReference>
<dbReference type="SUPFAM" id="SSF46689">
    <property type="entry name" value="Homeodomain-like"/>
    <property type="match status" value="1"/>
</dbReference>
<evidence type="ECO:0000256" key="4">
    <source>
        <dbReference type="ARBA" id="ARBA00023125"/>
    </source>
</evidence>
<evidence type="ECO:0000256" key="1">
    <source>
        <dbReference type="ARBA" id="ARBA00022741"/>
    </source>
</evidence>
<dbReference type="InterPro" id="IPR029016">
    <property type="entry name" value="GAF-like_dom_sf"/>
</dbReference>
<keyword evidence="2" id="KW-0067">ATP-binding</keyword>
<feature type="domain" description="Sigma-54 factor interaction" evidence="7">
    <location>
        <begin position="563"/>
        <end position="792"/>
    </location>
</feature>
<dbReference type="PANTHER" id="PTHR32071:SF123">
    <property type="entry name" value="DNA-BINDING TRANSCRIPTIONAL ACTIVATOR HYFR-RELATED"/>
    <property type="match status" value="1"/>
</dbReference>
<dbReference type="AlphaFoldDB" id="A0A0K2G7B6"/>
<keyword evidence="9" id="KW-1185">Reference proteome</keyword>
<dbReference type="PROSITE" id="PS00675">
    <property type="entry name" value="SIGMA54_INTERACT_1"/>
    <property type="match status" value="1"/>
</dbReference>